<dbReference type="PROSITE" id="PS00170">
    <property type="entry name" value="CSA_PPIASE_1"/>
    <property type="match status" value="1"/>
</dbReference>
<dbReference type="Pfam" id="PF00076">
    <property type="entry name" value="RRM_1"/>
    <property type="match status" value="1"/>
</dbReference>
<evidence type="ECO:0000259" key="13">
    <source>
        <dbReference type="PROSITE" id="PS50072"/>
    </source>
</evidence>
<dbReference type="InterPro" id="IPR029000">
    <property type="entry name" value="Cyclophilin-like_dom_sf"/>
</dbReference>
<dbReference type="GO" id="GO:0003723">
    <property type="term" value="F:RNA binding"/>
    <property type="evidence" value="ECO:0007669"/>
    <property type="project" value="UniProtKB-UniRule"/>
</dbReference>
<dbReference type="SMART" id="SM00360">
    <property type="entry name" value="RRM"/>
    <property type="match status" value="1"/>
</dbReference>
<dbReference type="InterPro" id="IPR034168">
    <property type="entry name" value="PPIE_RRM"/>
</dbReference>
<dbReference type="PROSITE" id="PS50102">
    <property type="entry name" value="RRM"/>
    <property type="match status" value="1"/>
</dbReference>
<dbReference type="InterPro" id="IPR012677">
    <property type="entry name" value="Nucleotide-bd_a/b_plait_sf"/>
</dbReference>
<dbReference type="EMBL" id="JBJQND010000008">
    <property type="protein sequence ID" value="KAL3869093.1"/>
    <property type="molecule type" value="Genomic_DNA"/>
</dbReference>
<comment type="subcellular location">
    <subcellularLocation>
        <location evidence="2">Nucleus</location>
    </subcellularLocation>
</comment>
<feature type="domain" description="PPIase cyclophilin-type" evidence="13">
    <location>
        <begin position="154"/>
        <end position="310"/>
    </location>
</feature>
<keyword evidence="16" id="KW-1185">Reference proteome</keyword>
<evidence type="ECO:0000256" key="12">
    <source>
        <dbReference type="SAM" id="MobiDB-lite"/>
    </source>
</evidence>
<dbReference type="GO" id="GO:0000398">
    <property type="term" value="P:mRNA splicing, via spliceosome"/>
    <property type="evidence" value="ECO:0007669"/>
    <property type="project" value="UniProtKB-ARBA"/>
</dbReference>
<evidence type="ECO:0000256" key="8">
    <source>
        <dbReference type="ARBA" id="ARBA00023235"/>
    </source>
</evidence>
<gene>
    <name evidence="15" type="ORF">ACJMK2_041819</name>
</gene>
<dbReference type="Gene3D" id="3.30.70.330">
    <property type="match status" value="1"/>
</dbReference>
<evidence type="ECO:0000256" key="5">
    <source>
        <dbReference type="ARBA" id="ARBA00021137"/>
    </source>
</evidence>
<evidence type="ECO:0000313" key="15">
    <source>
        <dbReference type="EMBL" id="KAL3869093.1"/>
    </source>
</evidence>
<dbReference type="PIRSF" id="PIRSF001475">
    <property type="entry name" value="PPI_cyclophilin_E"/>
    <property type="match status" value="1"/>
</dbReference>
<dbReference type="CDD" id="cd01926">
    <property type="entry name" value="cyclophilin_ABH_like"/>
    <property type="match status" value="1"/>
</dbReference>
<evidence type="ECO:0000256" key="4">
    <source>
        <dbReference type="ARBA" id="ARBA00013194"/>
    </source>
</evidence>
<keyword evidence="8 10" id="KW-0413">Isomerase</keyword>
<organism evidence="15 16">
    <name type="scientific">Sinanodonta woodiana</name>
    <name type="common">Chinese pond mussel</name>
    <name type="synonym">Anodonta woodiana</name>
    <dbReference type="NCBI Taxonomy" id="1069815"/>
    <lineage>
        <taxon>Eukaryota</taxon>
        <taxon>Metazoa</taxon>
        <taxon>Spiralia</taxon>
        <taxon>Lophotrochozoa</taxon>
        <taxon>Mollusca</taxon>
        <taxon>Bivalvia</taxon>
        <taxon>Autobranchia</taxon>
        <taxon>Heteroconchia</taxon>
        <taxon>Palaeoheterodonta</taxon>
        <taxon>Unionida</taxon>
        <taxon>Unionoidea</taxon>
        <taxon>Unionidae</taxon>
        <taxon>Unioninae</taxon>
        <taxon>Sinanodonta</taxon>
    </lineage>
</organism>
<dbReference type="CDD" id="cd12347">
    <property type="entry name" value="RRM_PPIE"/>
    <property type="match status" value="1"/>
</dbReference>
<dbReference type="Gene3D" id="2.40.100.10">
    <property type="entry name" value="Cyclophilin-like"/>
    <property type="match status" value="1"/>
</dbReference>
<reference evidence="15 16" key="1">
    <citation type="submission" date="2024-11" db="EMBL/GenBank/DDBJ databases">
        <title>Chromosome-level genome assembly of the freshwater bivalve Anodonta woodiana.</title>
        <authorList>
            <person name="Chen X."/>
        </authorList>
    </citation>
    <scope>NUCLEOTIDE SEQUENCE [LARGE SCALE GENOMIC DNA]</scope>
    <source>
        <strain evidence="15">MN2024</strain>
        <tissue evidence="15">Gills</tissue>
    </source>
</reference>
<dbReference type="SUPFAM" id="SSF54928">
    <property type="entry name" value="RNA-binding domain, RBD"/>
    <property type="match status" value="1"/>
</dbReference>
<evidence type="ECO:0000256" key="3">
    <source>
        <dbReference type="ARBA" id="ARBA00009483"/>
    </source>
</evidence>
<evidence type="ECO:0000256" key="1">
    <source>
        <dbReference type="ARBA" id="ARBA00000971"/>
    </source>
</evidence>
<dbReference type="InterPro" id="IPR016304">
    <property type="entry name" value="PPIE"/>
</dbReference>
<comment type="similarity">
    <text evidence="3 10">Belongs to the cyclophilin-type PPIase family. PPIase E subfamily.</text>
</comment>
<comment type="catalytic activity">
    <reaction evidence="1 10">
        <text>[protein]-peptidylproline (omega=180) = [protein]-peptidylproline (omega=0)</text>
        <dbReference type="Rhea" id="RHEA:16237"/>
        <dbReference type="Rhea" id="RHEA-COMP:10747"/>
        <dbReference type="Rhea" id="RHEA-COMP:10748"/>
        <dbReference type="ChEBI" id="CHEBI:83833"/>
        <dbReference type="ChEBI" id="CHEBI:83834"/>
        <dbReference type="EC" id="5.2.1.8"/>
    </reaction>
</comment>
<dbReference type="EC" id="5.2.1.8" evidence="4 10"/>
<dbReference type="PRINTS" id="PR00153">
    <property type="entry name" value="CSAPPISMRASE"/>
</dbReference>
<evidence type="ECO:0000256" key="10">
    <source>
        <dbReference type="PIRNR" id="PIRNR001475"/>
    </source>
</evidence>
<evidence type="ECO:0000256" key="9">
    <source>
        <dbReference type="ARBA" id="ARBA00023242"/>
    </source>
</evidence>
<dbReference type="InterPro" id="IPR000504">
    <property type="entry name" value="RRM_dom"/>
</dbReference>
<dbReference type="Proteomes" id="UP001634394">
    <property type="component" value="Unassembled WGS sequence"/>
</dbReference>
<dbReference type="FunFam" id="2.40.100.10:FF:000010">
    <property type="entry name" value="Peptidyl-prolyl cis-trans isomerase E"/>
    <property type="match status" value="1"/>
</dbReference>
<dbReference type="PANTHER" id="PTHR11071">
    <property type="entry name" value="PEPTIDYL-PROLYL CIS-TRANS ISOMERASE"/>
    <property type="match status" value="1"/>
</dbReference>
<dbReference type="InterPro" id="IPR002130">
    <property type="entry name" value="Cyclophilin-type_PPIase_dom"/>
</dbReference>
<feature type="compositionally biased region" description="Polar residues" evidence="12">
    <location>
        <begin position="132"/>
        <end position="141"/>
    </location>
</feature>
<evidence type="ECO:0000256" key="6">
    <source>
        <dbReference type="ARBA" id="ARBA00022884"/>
    </source>
</evidence>
<comment type="caution">
    <text evidence="15">The sequence shown here is derived from an EMBL/GenBank/DDBJ whole genome shotgun (WGS) entry which is preliminary data.</text>
</comment>
<evidence type="ECO:0000259" key="14">
    <source>
        <dbReference type="PROSITE" id="PS50102"/>
    </source>
</evidence>
<keyword evidence="9" id="KW-0539">Nucleus</keyword>
<dbReference type="GO" id="GO:0032991">
    <property type="term" value="C:protein-containing complex"/>
    <property type="evidence" value="ECO:0007669"/>
    <property type="project" value="UniProtKB-ARBA"/>
</dbReference>
<dbReference type="PROSITE" id="PS50072">
    <property type="entry name" value="CSA_PPIASE_2"/>
    <property type="match status" value="1"/>
</dbReference>
<evidence type="ECO:0000256" key="11">
    <source>
        <dbReference type="PROSITE-ProRule" id="PRU00176"/>
    </source>
</evidence>
<comment type="function">
    <text evidence="10">Catalyzes the cis-trans isomerization of proline imidic peptide bonds in proteins.</text>
</comment>
<dbReference type="GO" id="GO:0005634">
    <property type="term" value="C:nucleus"/>
    <property type="evidence" value="ECO:0007669"/>
    <property type="project" value="UniProtKB-SubCell"/>
</dbReference>
<dbReference type="Pfam" id="PF00160">
    <property type="entry name" value="Pro_isomerase"/>
    <property type="match status" value="1"/>
</dbReference>
<evidence type="ECO:0000256" key="7">
    <source>
        <dbReference type="ARBA" id="ARBA00023110"/>
    </source>
</evidence>
<evidence type="ECO:0000256" key="2">
    <source>
        <dbReference type="ARBA" id="ARBA00004123"/>
    </source>
</evidence>
<dbReference type="FunFam" id="3.30.70.330:FF:000321">
    <property type="entry name" value="Peptidyl-prolyl cis-trans isomerase E"/>
    <property type="match status" value="1"/>
</dbReference>
<keyword evidence="6 11" id="KW-0694">RNA-binding</keyword>
<name>A0ABD3W8B5_SINWO</name>
<dbReference type="AlphaFoldDB" id="A0ABD3W8B5"/>
<feature type="domain" description="RRM" evidence="14">
    <location>
        <begin position="7"/>
        <end position="85"/>
    </location>
</feature>
<protein>
    <recommendedName>
        <fullName evidence="5 10">Peptidyl-prolyl cis-trans isomerase E</fullName>
        <shortName evidence="10">PPIase E</shortName>
        <ecNumber evidence="4 10">5.2.1.8</ecNumber>
    </recommendedName>
</protein>
<evidence type="ECO:0000313" key="16">
    <source>
        <dbReference type="Proteomes" id="UP001634394"/>
    </source>
</evidence>
<dbReference type="PANTHER" id="PTHR11071:SF561">
    <property type="entry name" value="PEPTIDYL-PROLYL CIS-TRANS ISOMERASE D-RELATED"/>
    <property type="match status" value="1"/>
</dbReference>
<accession>A0ABD3W8B5</accession>
<dbReference type="InterPro" id="IPR020892">
    <property type="entry name" value="Cyclophilin-type_PPIase_CS"/>
</dbReference>
<dbReference type="GO" id="GO:0003755">
    <property type="term" value="F:peptidyl-prolyl cis-trans isomerase activity"/>
    <property type="evidence" value="ECO:0007669"/>
    <property type="project" value="UniProtKB-KW"/>
</dbReference>
<proteinExistence type="inferred from homology"/>
<dbReference type="SUPFAM" id="SSF50891">
    <property type="entry name" value="Cyclophilin-like"/>
    <property type="match status" value="1"/>
</dbReference>
<dbReference type="InterPro" id="IPR035979">
    <property type="entry name" value="RBD_domain_sf"/>
</dbReference>
<keyword evidence="7 10" id="KW-0697">Rotamase</keyword>
<feature type="region of interest" description="Disordered" evidence="12">
    <location>
        <begin position="108"/>
        <end position="147"/>
    </location>
</feature>
<sequence length="312" mass="34561">MSTNNKRIIYVGGLSEEVDEKTLHAAFIPFGDITDIQIPLDYETEKHRGFAFVEFELAEDAAAAVDNMNESELFGRTVRVNLAKPMKMKEGSSRAVWNEDSWLQEHAGETVKNEGDDGKEEEVEESERGTKRSGNTDTASEPVTKKARGNPHVYFDIRIGNKDVGRITCELHADVVPKTAENFRCLCSHEKGFGYKGSTFHRVIPEFMCQGGDFTNHDGTGGKSIYGRKFEDENFILKHTGPGILSMANSGPNTNGSQFFLCTAKTDWLDGKHVVFGKVIEGMDVVRKMEKFGSSSGKTSQKITIVNCGELV</sequence>